<comment type="caution">
    <text evidence="1">The sequence shown here is derived from an EMBL/GenBank/DDBJ whole genome shotgun (WGS) entry which is preliminary data.</text>
</comment>
<feature type="non-terminal residue" evidence="1">
    <location>
        <position position="394"/>
    </location>
</feature>
<proteinExistence type="predicted"/>
<evidence type="ECO:0000313" key="2">
    <source>
        <dbReference type="Proteomes" id="UP001319828"/>
    </source>
</evidence>
<name>A0ACC5VZU3_9BACT</name>
<gene>
    <name evidence="1" type="ORF">H2252_02100</name>
</gene>
<organism evidence="1 2">
    <name type="scientific">Campylobacter molothri</name>
    <dbReference type="NCBI Taxonomy" id="1032242"/>
    <lineage>
        <taxon>Bacteria</taxon>
        <taxon>Pseudomonadati</taxon>
        <taxon>Campylobacterota</taxon>
        <taxon>Epsilonproteobacteria</taxon>
        <taxon>Campylobacterales</taxon>
        <taxon>Campylobacteraceae</taxon>
        <taxon>Campylobacter</taxon>
    </lineage>
</organism>
<keyword evidence="2" id="KW-1185">Reference proteome</keyword>
<sequence length="394" mass="44215">MFKSLSIGTKLVLCTAISIIIGLAVMIFFISFQVISNMENQAEESLTIASKRYVNYMEAALNEPLMLSNTTDSAIQDIIKDDGQINSNIIENLIKDTLDGSIHTTYAFLYLKDPSIIIGSDKEKFINEDGSLSMVFHDTTPGISGGIKITHLKNAFDQISLLSKTEKQNDINNPKIEFGIPKRLNYGNGEFIGINFGMPLFNKNGKYIGALGFTLEFSEMSKTLLDPSLNFHDGDQRLLLTDNGEFVIHDHPQALLQKINDYNHSPSVRPILEAIKNHKDLLMDDFLTSTGFMSYASVVSFSTLNNSSHWSILVTTPRSSVLAPVYKLQFSIIIIAIIFLVVVLGVIYICVRKLVSNRISSTLHYLQNFFHFLNHETKDIETIKIDSYDEFGQM</sequence>
<dbReference type="Proteomes" id="UP001319828">
    <property type="component" value="Unassembled WGS sequence"/>
</dbReference>
<reference evidence="1" key="1">
    <citation type="submission" date="2020-07" db="EMBL/GenBank/DDBJ databases">
        <title>Campylobacter molothri sp. nov. isolated from wild birds.</title>
        <authorList>
            <person name="Miller W.G."/>
            <person name="Chapman M.H."/>
            <person name="Yee E."/>
            <person name="Lopes B.S."/>
            <person name="Forbes K.J."/>
        </authorList>
    </citation>
    <scope>NUCLEOTIDE SEQUENCE</scope>
    <source>
        <strain evidence="1">RM9754</strain>
    </source>
</reference>
<protein>
    <submittedName>
        <fullName evidence="1">Cache domain-containing protein</fullName>
    </submittedName>
</protein>
<evidence type="ECO:0000313" key="1">
    <source>
        <dbReference type="EMBL" id="MBZ7974169.1"/>
    </source>
</evidence>
<dbReference type="EMBL" id="JACHUQ010000003">
    <property type="protein sequence ID" value="MBZ7974169.1"/>
    <property type="molecule type" value="Genomic_DNA"/>
</dbReference>
<accession>A0ACC5VZU3</accession>